<evidence type="ECO:0000313" key="2">
    <source>
        <dbReference type="EMBL" id="PEN17120.1"/>
    </source>
</evidence>
<organism evidence="2 3">
    <name type="scientific">Rothia dentocariosa</name>
    <dbReference type="NCBI Taxonomy" id="2047"/>
    <lineage>
        <taxon>Bacteria</taxon>
        <taxon>Bacillati</taxon>
        <taxon>Actinomycetota</taxon>
        <taxon>Actinomycetes</taxon>
        <taxon>Micrococcales</taxon>
        <taxon>Micrococcaceae</taxon>
        <taxon>Rothia</taxon>
    </lineage>
</organism>
<feature type="compositionally biased region" description="Polar residues" evidence="1">
    <location>
        <begin position="58"/>
        <end position="67"/>
    </location>
</feature>
<keyword evidence="3" id="KW-1185">Reference proteome</keyword>
<evidence type="ECO:0000313" key="3">
    <source>
        <dbReference type="Proteomes" id="UP000219947"/>
    </source>
</evidence>
<dbReference type="AlphaFoldDB" id="A0A2A8D8A3"/>
<dbReference type="Proteomes" id="UP000219947">
    <property type="component" value="Unassembled WGS sequence"/>
</dbReference>
<dbReference type="RefSeq" id="WP_098042397.1">
    <property type="nucleotide sequence ID" value="NZ_CAURLQ010000013.1"/>
</dbReference>
<dbReference type="EMBL" id="PDEV01000001">
    <property type="protein sequence ID" value="PEN17120.1"/>
    <property type="molecule type" value="Genomic_DNA"/>
</dbReference>
<evidence type="ECO:0000256" key="1">
    <source>
        <dbReference type="SAM" id="MobiDB-lite"/>
    </source>
</evidence>
<feature type="region of interest" description="Disordered" evidence="1">
    <location>
        <begin position="54"/>
        <end position="73"/>
    </location>
</feature>
<accession>A0A2A8D8A3</accession>
<gene>
    <name evidence="2" type="ORF">CRM92_03630</name>
</gene>
<name>A0A2A8D8A3_9MICC</name>
<proteinExistence type="predicted"/>
<protein>
    <submittedName>
        <fullName evidence="2">Uncharacterized protein</fullName>
    </submittedName>
</protein>
<reference evidence="2" key="1">
    <citation type="submission" date="2017-10" db="EMBL/GenBank/DDBJ databases">
        <title>Kefir isolates.</title>
        <authorList>
            <person name="Kim Y."/>
            <person name="Blasche S."/>
        </authorList>
    </citation>
    <scope>NUCLEOTIDE SEQUENCE [LARGE SCALE GENOMIC DNA]</scope>
    <source>
        <strain evidence="2">OG2-2</strain>
    </source>
</reference>
<comment type="caution">
    <text evidence="2">The sequence shown here is derived from an EMBL/GenBank/DDBJ whole genome shotgun (WGS) entry which is preliminary data.</text>
</comment>
<sequence length="73" mass="7899">MNILITLLAVVVLILTLLGTFGLTSQRLYPGKKLATYIARDGVDVFADKTAPRESVSDKSTLTSSPVLPQHSR</sequence>